<proteinExistence type="predicted"/>
<dbReference type="AlphaFoldDB" id="A0A914BXJ8"/>
<sequence>MGTVLSEEDGFCQLGTKAGVLPQKYARNEFMPAPTTFLTPEEVPQKKTTIRTTASTVSPFGGQGFTHCNCTTGCENDRCSCRKNRKVCNSKCHSNRNCKNIDNPPQ</sequence>
<evidence type="ECO:0000313" key="2">
    <source>
        <dbReference type="WBParaSite" id="ACRNAN_Path_1231.g4802.t1"/>
    </source>
</evidence>
<dbReference type="WBParaSite" id="ACRNAN_Path_1231.g4802.t1">
    <property type="protein sequence ID" value="ACRNAN_Path_1231.g4802.t1"/>
    <property type="gene ID" value="ACRNAN_Path_1231.g4802"/>
</dbReference>
<evidence type="ECO:0000313" key="1">
    <source>
        <dbReference type="Proteomes" id="UP000887540"/>
    </source>
</evidence>
<organism evidence="1 2">
    <name type="scientific">Acrobeloides nanus</name>
    <dbReference type="NCBI Taxonomy" id="290746"/>
    <lineage>
        <taxon>Eukaryota</taxon>
        <taxon>Metazoa</taxon>
        <taxon>Ecdysozoa</taxon>
        <taxon>Nematoda</taxon>
        <taxon>Chromadorea</taxon>
        <taxon>Rhabditida</taxon>
        <taxon>Tylenchina</taxon>
        <taxon>Cephalobomorpha</taxon>
        <taxon>Cephaloboidea</taxon>
        <taxon>Cephalobidae</taxon>
        <taxon>Acrobeloides</taxon>
    </lineage>
</organism>
<keyword evidence="1" id="KW-1185">Reference proteome</keyword>
<reference evidence="2" key="1">
    <citation type="submission" date="2022-11" db="UniProtKB">
        <authorList>
            <consortium name="WormBaseParasite"/>
        </authorList>
    </citation>
    <scope>IDENTIFICATION</scope>
</reference>
<protein>
    <submittedName>
        <fullName evidence="2">Metallothionein</fullName>
    </submittedName>
</protein>
<accession>A0A914BXJ8</accession>
<dbReference type="InterPro" id="IPR046341">
    <property type="entry name" value="SET_dom_sf"/>
</dbReference>
<dbReference type="SUPFAM" id="SSF82199">
    <property type="entry name" value="SET domain"/>
    <property type="match status" value="1"/>
</dbReference>
<dbReference type="Proteomes" id="UP000887540">
    <property type="component" value="Unplaced"/>
</dbReference>
<name>A0A914BXJ8_9BILA</name>